<evidence type="ECO:0000313" key="1">
    <source>
        <dbReference type="EMBL" id="GAG46844.1"/>
    </source>
</evidence>
<reference evidence="1" key="1">
    <citation type="journal article" date="2014" name="Front. Microbiol.">
        <title>High frequency of phylogenetically diverse reductive dehalogenase-homologous genes in deep subseafloor sedimentary metagenomes.</title>
        <authorList>
            <person name="Kawai M."/>
            <person name="Futagami T."/>
            <person name="Toyoda A."/>
            <person name="Takaki Y."/>
            <person name="Nishi S."/>
            <person name="Hori S."/>
            <person name="Arai W."/>
            <person name="Tsubouchi T."/>
            <person name="Morono Y."/>
            <person name="Uchiyama I."/>
            <person name="Ito T."/>
            <person name="Fujiyama A."/>
            <person name="Inagaki F."/>
            <person name="Takami H."/>
        </authorList>
    </citation>
    <scope>NUCLEOTIDE SEQUENCE</scope>
    <source>
        <strain evidence="1">Expedition CK06-06</strain>
    </source>
</reference>
<sequence>MAAGNEFSGITGQVTFAGGSVQGVKAFTVTVEGDIGEYNNWSSPDDWVRLLLGVKRWSGSITMDMQSDEATIEPHVAGAFVGTCFAGLDWQGDIVIERVTNTVQKSA</sequence>
<organism evidence="1">
    <name type="scientific">marine sediment metagenome</name>
    <dbReference type="NCBI Taxonomy" id="412755"/>
    <lineage>
        <taxon>unclassified sequences</taxon>
        <taxon>metagenomes</taxon>
        <taxon>ecological metagenomes</taxon>
    </lineage>
</organism>
<name>X0XUC2_9ZZZZ</name>
<protein>
    <submittedName>
        <fullName evidence="1">Uncharacterized protein</fullName>
    </submittedName>
</protein>
<accession>X0XUC2</accession>
<dbReference type="EMBL" id="BARS01050268">
    <property type="protein sequence ID" value="GAG46844.1"/>
    <property type="molecule type" value="Genomic_DNA"/>
</dbReference>
<feature type="non-terminal residue" evidence="1">
    <location>
        <position position="107"/>
    </location>
</feature>
<dbReference type="AlphaFoldDB" id="X0XUC2"/>
<gene>
    <name evidence="1" type="ORF">S01H1_75073</name>
</gene>
<proteinExistence type="predicted"/>
<comment type="caution">
    <text evidence="1">The sequence shown here is derived from an EMBL/GenBank/DDBJ whole genome shotgun (WGS) entry which is preliminary data.</text>
</comment>